<reference evidence="2 3" key="1">
    <citation type="journal article" date="2012" name="BMC Genomics">
        <title>Complete genome sequence of Saccharothrix espanaensis DSM 44229T and comparison to the other completely sequenced Pseudonocardiaceae.</title>
        <authorList>
            <person name="Strobel T."/>
            <person name="Al-Dilaimi A."/>
            <person name="Blom J."/>
            <person name="Gessner A."/>
            <person name="Kalinowski J."/>
            <person name="Luzhetska M."/>
            <person name="Puhler A."/>
            <person name="Szczepanowski R."/>
            <person name="Bechthold A."/>
            <person name="Ruckert C."/>
        </authorList>
    </citation>
    <scope>NUCLEOTIDE SEQUENCE [LARGE SCALE GENOMIC DNA]</scope>
    <source>
        <strain evidence="3">ATCC 51144 / DSM 44229 / JCM 9112 / NBRC 15066 / NRRL 15764</strain>
    </source>
</reference>
<evidence type="ECO:0000313" key="3">
    <source>
        <dbReference type="Proteomes" id="UP000006281"/>
    </source>
</evidence>
<dbReference type="Gene3D" id="3.40.50.720">
    <property type="entry name" value="NAD(P)-binding Rossmann-like Domain"/>
    <property type="match status" value="1"/>
</dbReference>
<dbReference type="PATRIC" id="fig|1179773.3.peg.2414"/>
<feature type="domain" description="NAD(P)-binding" evidence="1">
    <location>
        <begin position="31"/>
        <end position="167"/>
    </location>
</feature>
<evidence type="ECO:0000259" key="1">
    <source>
        <dbReference type="Pfam" id="PF13460"/>
    </source>
</evidence>
<dbReference type="STRING" id="1179773.BN6_24140"/>
<dbReference type="SUPFAM" id="SSF51735">
    <property type="entry name" value="NAD(P)-binding Rossmann-fold domains"/>
    <property type="match status" value="1"/>
</dbReference>
<dbReference type="InterPro" id="IPR036291">
    <property type="entry name" value="NAD(P)-bd_dom_sf"/>
</dbReference>
<accession>K0JZL5</accession>
<organism evidence="2 3">
    <name type="scientific">Saccharothrix espanaensis (strain ATCC 51144 / DSM 44229 / JCM 9112 / NBRC 15066 / NRRL 15764)</name>
    <dbReference type="NCBI Taxonomy" id="1179773"/>
    <lineage>
        <taxon>Bacteria</taxon>
        <taxon>Bacillati</taxon>
        <taxon>Actinomycetota</taxon>
        <taxon>Actinomycetes</taxon>
        <taxon>Pseudonocardiales</taxon>
        <taxon>Pseudonocardiaceae</taxon>
        <taxon>Saccharothrix</taxon>
    </lineage>
</organism>
<dbReference type="InterPro" id="IPR051783">
    <property type="entry name" value="NAD(P)-dependent_oxidoreduct"/>
</dbReference>
<keyword evidence="3" id="KW-1185">Reference proteome</keyword>
<dbReference type="BioCyc" id="SESP1179773:BN6_RS11730-MONOMER"/>
<dbReference type="Pfam" id="PF13460">
    <property type="entry name" value="NAD_binding_10"/>
    <property type="match status" value="1"/>
</dbReference>
<dbReference type="AlphaFoldDB" id="K0JZL5"/>
<dbReference type="GO" id="GO:0004029">
    <property type="term" value="F:aldehyde dehydrogenase (NAD+) activity"/>
    <property type="evidence" value="ECO:0007669"/>
    <property type="project" value="TreeGrafter"/>
</dbReference>
<dbReference type="KEGG" id="sesp:BN6_24140"/>
<sequence>MRGCRHGWWAEGIAKGPEQWMITDMRILVVGASGLVGQHVVERLRARGHEATTAARTRRAGLDHVLDVTSADAADLRPLVAGHDGVVFAAGVDDRSIPRRPAYPAFHRGNVAPVRELFTAAREEGLSRGVVLGSYYAHFHREHPDWRLTELHPYLRSRVEQARAAREAAGFPVAVLELPFVFGRAGDRLPNWAGPLDRWARSGWPLVAPPGGSAATSAERVAEVAVTALEEASGADLPVADENMTWHGMFSRIADAAGRPRRVRRLHPAVLKGLLRLTGVAHRFSGKESGLDPAHVDRLLLRELFIGVGRPGVLDDAIRETFRR</sequence>
<dbReference type="eggNOG" id="COG0451">
    <property type="taxonomic scope" value="Bacteria"/>
</dbReference>
<protein>
    <submittedName>
        <fullName evidence="2">Nucleoside-diphosphate-sugar epimerase-like protein</fullName>
    </submittedName>
</protein>
<dbReference type="EMBL" id="HE804045">
    <property type="protein sequence ID" value="CCH29728.1"/>
    <property type="molecule type" value="Genomic_DNA"/>
</dbReference>
<dbReference type="GO" id="GO:0005737">
    <property type="term" value="C:cytoplasm"/>
    <property type="evidence" value="ECO:0007669"/>
    <property type="project" value="TreeGrafter"/>
</dbReference>
<dbReference type="InterPro" id="IPR016040">
    <property type="entry name" value="NAD(P)-bd_dom"/>
</dbReference>
<dbReference type="Proteomes" id="UP000006281">
    <property type="component" value="Chromosome"/>
</dbReference>
<dbReference type="PANTHER" id="PTHR48079">
    <property type="entry name" value="PROTEIN YEEZ"/>
    <property type="match status" value="1"/>
</dbReference>
<evidence type="ECO:0000313" key="2">
    <source>
        <dbReference type="EMBL" id="CCH29728.1"/>
    </source>
</evidence>
<gene>
    <name evidence="2" type="ordered locus">BN6_24140</name>
</gene>
<name>K0JZL5_SACES</name>
<proteinExistence type="predicted"/>
<dbReference type="PANTHER" id="PTHR48079:SF6">
    <property type="entry name" value="NAD(P)-BINDING DOMAIN-CONTAINING PROTEIN-RELATED"/>
    <property type="match status" value="1"/>
</dbReference>
<dbReference type="HOGENOM" id="CLU_072751_0_0_11"/>